<sequence>MEKKGTTNDSVKFQQIQKVLTMPYPPTIMGSNNKAYMITEDLRSTLTLDNLNQLVRDYRLNTHSKEPPSNRAFKVKKRTPKEQEELIGEDVIEIKKRLHNNP</sequence>
<feature type="region of interest" description="Disordered" evidence="1">
    <location>
        <begin position="62"/>
        <end position="81"/>
    </location>
</feature>
<protein>
    <submittedName>
        <fullName evidence="2">Uncharacterized protein</fullName>
    </submittedName>
</protein>
<comment type="caution">
    <text evidence="2">The sequence shown here is derived from an EMBL/GenBank/DDBJ whole genome shotgun (WGS) entry which is preliminary data.</text>
</comment>
<dbReference type="EMBL" id="JASCZI010152452">
    <property type="protein sequence ID" value="MED6176148.1"/>
    <property type="molecule type" value="Genomic_DNA"/>
</dbReference>
<name>A0ABU6VWF9_9FABA</name>
<evidence type="ECO:0000256" key="1">
    <source>
        <dbReference type="SAM" id="MobiDB-lite"/>
    </source>
</evidence>
<accession>A0ABU6VWF9</accession>
<organism evidence="2 3">
    <name type="scientific">Stylosanthes scabra</name>
    <dbReference type="NCBI Taxonomy" id="79078"/>
    <lineage>
        <taxon>Eukaryota</taxon>
        <taxon>Viridiplantae</taxon>
        <taxon>Streptophyta</taxon>
        <taxon>Embryophyta</taxon>
        <taxon>Tracheophyta</taxon>
        <taxon>Spermatophyta</taxon>
        <taxon>Magnoliopsida</taxon>
        <taxon>eudicotyledons</taxon>
        <taxon>Gunneridae</taxon>
        <taxon>Pentapetalae</taxon>
        <taxon>rosids</taxon>
        <taxon>fabids</taxon>
        <taxon>Fabales</taxon>
        <taxon>Fabaceae</taxon>
        <taxon>Papilionoideae</taxon>
        <taxon>50 kb inversion clade</taxon>
        <taxon>dalbergioids sensu lato</taxon>
        <taxon>Dalbergieae</taxon>
        <taxon>Pterocarpus clade</taxon>
        <taxon>Stylosanthes</taxon>
    </lineage>
</organism>
<dbReference type="Proteomes" id="UP001341840">
    <property type="component" value="Unassembled WGS sequence"/>
</dbReference>
<evidence type="ECO:0000313" key="3">
    <source>
        <dbReference type="Proteomes" id="UP001341840"/>
    </source>
</evidence>
<evidence type="ECO:0000313" key="2">
    <source>
        <dbReference type="EMBL" id="MED6176148.1"/>
    </source>
</evidence>
<proteinExistence type="predicted"/>
<gene>
    <name evidence="2" type="ORF">PIB30_085298</name>
</gene>
<keyword evidence="3" id="KW-1185">Reference proteome</keyword>
<reference evidence="2 3" key="1">
    <citation type="journal article" date="2023" name="Plants (Basel)">
        <title>Bridging the Gap: Combining Genomics and Transcriptomics Approaches to Understand Stylosanthes scabra, an Orphan Legume from the Brazilian Caatinga.</title>
        <authorList>
            <person name="Ferreira-Neto J.R.C."/>
            <person name="da Silva M.D."/>
            <person name="Binneck E."/>
            <person name="de Melo N.F."/>
            <person name="da Silva R.H."/>
            <person name="de Melo A.L.T.M."/>
            <person name="Pandolfi V."/>
            <person name="Bustamante F.O."/>
            <person name="Brasileiro-Vidal A.C."/>
            <person name="Benko-Iseppon A.M."/>
        </authorList>
    </citation>
    <scope>NUCLEOTIDE SEQUENCE [LARGE SCALE GENOMIC DNA]</scope>
    <source>
        <tissue evidence="2">Leaves</tissue>
    </source>
</reference>